<keyword evidence="1" id="KW-0521">NADP</keyword>
<accession>A0A6G9QJ97</accession>
<dbReference type="EMBL" id="CP050313">
    <property type="protein sequence ID" value="QIR13949.1"/>
    <property type="molecule type" value="Genomic_DNA"/>
</dbReference>
<evidence type="ECO:0000256" key="1">
    <source>
        <dbReference type="ARBA" id="ARBA00022857"/>
    </source>
</evidence>
<dbReference type="KEGG" id="saes:HBH39_05085"/>
<sequence length="391" mass="43844">MRWEILNPTATLPKVNHSFADEDIGYCQTLGQTILSDSEVKRYPDLVALGFWLRKANILTIKKNHQSKHNLLRPLGLVFHSSPANVDSLFAYSSIISLLCGNINVIRLSNRTGGSTEILIDKINSLATQYPQQNARMQLVKCDYQSPELLSLLKKVDARVLWGGEQSIQAQRAIAIPAHAREFTFSHKYSLCVLDAQAVVNADKNQLEKLVQNFVKDQITFSQQACTSAKAIIWIGETEQIQQAKQILWPAITTKVDTLHSMSASEHYTALANAQLLMIKDASLTVMVQSGSLVRIQANKLTATQLQYHQGNGLFIELDLTNLNDLTPMLMPYHQTVSHWGFEQSKISQWQQSVLTGVDRLVHVGQGINFDEIWDGLNLVNSFSRTVRCES</sequence>
<dbReference type="Proteomes" id="UP000502608">
    <property type="component" value="Chromosome"/>
</dbReference>
<dbReference type="InterPro" id="IPR008670">
    <property type="entry name" value="CoA_reduct_LuxC"/>
</dbReference>
<dbReference type="SUPFAM" id="SSF53720">
    <property type="entry name" value="ALDH-like"/>
    <property type="match status" value="1"/>
</dbReference>
<reference evidence="2 3" key="1">
    <citation type="submission" date="2020-03" db="EMBL/GenBank/DDBJ databases">
        <title>Complete genome sequence of Shewanella sp.</title>
        <authorList>
            <person name="Kim Y.-S."/>
            <person name="Kim S.-J."/>
            <person name="Jung H.-K."/>
            <person name="Kim K.-H."/>
        </authorList>
    </citation>
    <scope>NUCLEOTIDE SEQUENCE [LARGE SCALE GENOMIC DNA]</scope>
    <source>
        <strain evidence="2 3">PN3F2</strain>
    </source>
</reference>
<proteinExistence type="predicted"/>
<dbReference type="AlphaFoldDB" id="A0A6G9QJ97"/>
<organism evidence="2 3">
    <name type="scientific">Shewanella aestuarii</name>
    <dbReference type="NCBI Taxonomy" id="1028752"/>
    <lineage>
        <taxon>Bacteria</taxon>
        <taxon>Pseudomonadati</taxon>
        <taxon>Pseudomonadota</taxon>
        <taxon>Gammaproteobacteria</taxon>
        <taxon>Alteromonadales</taxon>
        <taxon>Shewanellaceae</taxon>
        <taxon>Shewanella</taxon>
    </lineage>
</organism>
<evidence type="ECO:0000313" key="2">
    <source>
        <dbReference type="EMBL" id="QIR13949.1"/>
    </source>
</evidence>
<dbReference type="InterPro" id="IPR016161">
    <property type="entry name" value="Ald_DH/histidinol_DH"/>
</dbReference>
<dbReference type="GO" id="GO:0003995">
    <property type="term" value="F:acyl-CoA dehydrogenase activity"/>
    <property type="evidence" value="ECO:0007669"/>
    <property type="project" value="InterPro"/>
</dbReference>
<evidence type="ECO:0000313" key="3">
    <source>
        <dbReference type="Proteomes" id="UP000502608"/>
    </source>
</evidence>
<dbReference type="GO" id="GO:0008218">
    <property type="term" value="P:bioluminescence"/>
    <property type="evidence" value="ECO:0007669"/>
    <property type="project" value="InterPro"/>
</dbReference>
<name>A0A6G9QJ97_9GAMM</name>
<dbReference type="Pfam" id="PF05893">
    <property type="entry name" value="LuxC"/>
    <property type="match status" value="1"/>
</dbReference>
<keyword evidence="3" id="KW-1185">Reference proteome</keyword>
<gene>
    <name evidence="2" type="ORF">HBH39_05085</name>
</gene>
<protein>
    <submittedName>
        <fullName evidence="2">Acyl-CoA reductase</fullName>
    </submittedName>
</protein>
<dbReference type="RefSeq" id="WP_167676187.1">
    <property type="nucleotide sequence ID" value="NZ_CP050313.1"/>
</dbReference>